<sequence>WYQLLAKAGWREAQLIVGNNYLNGEIVKKNKRKGLEWIRKAALSEYYPAIVRLVELDKGGVGNVFPAAEKNVWTILNNIAKNIAIVMQKNPQVRI</sequence>
<reference evidence="1" key="1">
    <citation type="journal article" date="2014" name="Front. Microbiol.">
        <title>High frequency of phylogenetically diverse reductive dehalogenase-homologous genes in deep subseafloor sedimentary metagenomes.</title>
        <authorList>
            <person name="Kawai M."/>
            <person name="Futagami T."/>
            <person name="Toyoda A."/>
            <person name="Takaki Y."/>
            <person name="Nishi S."/>
            <person name="Hori S."/>
            <person name="Arai W."/>
            <person name="Tsubouchi T."/>
            <person name="Morono Y."/>
            <person name="Uchiyama I."/>
            <person name="Ito T."/>
            <person name="Fujiyama A."/>
            <person name="Inagaki F."/>
            <person name="Takami H."/>
        </authorList>
    </citation>
    <scope>NUCLEOTIDE SEQUENCE</scope>
    <source>
        <strain evidence="1">Expedition CK06-06</strain>
    </source>
</reference>
<comment type="caution">
    <text evidence="1">The sequence shown here is derived from an EMBL/GenBank/DDBJ whole genome shotgun (WGS) entry which is preliminary data.</text>
</comment>
<gene>
    <name evidence="1" type="ORF">S01H1_82710</name>
</gene>
<organism evidence="1">
    <name type="scientific">marine sediment metagenome</name>
    <dbReference type="NCBI Taxonomy" id="412755"/>
    <lineage>
        <taxon>unclassified sequences</taxon>
        <taxon>metagenomes</taxon>
        <taxon>ecological metagenomes</taxon>
    </lineage>
</organism>
<proteinExistence type="predicted"/>
<dbReference type="AlphaFoldDB" id="X0ZTP8"/>
<evidence type="ECO:0008006" key="2">
    <source>
        <dbReference type="Google" id="ProtNLM"/>
    </source>
</evidence>
<protein>
    <recommendedName>
        <fullName evidence="2">Sel1 repeat family protein</fullName>
    </recommendedName>
</protein>
<evidence type="ECO:0000313" key="1">
    <source>
        <dbReference type="EMBL" id="GAG51556.1"/>
    </source>
</evidence>
<dbReference type="Gene3D" id="1.25.40.10">
    <property type="entry name" value="Tetratricopeptide repeat domain"/>
    <property type="match status" value="1"/>
</dbReference>
<dbReference type="InterPro" id="IPR006597">
    <property type="entry name" value="Sel1-like"/>
</dbReference>
<accession>X0ZTP8</accession>
<dbReference type="SMART" id="SM00671">
    <property type="entry name" value="SEL1"/>
    <property type="match status" value="1"/>
</dbReference>
<feature type="non-terminal residue" evidence="1">
    <location>
        <position position="1"/>
    </location>
</feature>
<name>X0ZTP8_9ZZZZ</name>
<dbReference type="EMBL" id="BARS01056101">
    <property type="protein sequence ID" value="GAG51556.1"/>
    <property type="molecule type" value="Genomic_DNA"/>
</dbReference>
<dbReference type="InterPro" id="IPR011990">
    <property type="entry name" value="TPR-like_helical_dom_sf"/>
</dbReference>
<dbReference type="SUPFAM" id="SSF81901">
    <property type="entry name" value="HCP-like"/>
    <property type="match status" value="1"/>
</dbReference>